<dbReference type="AlphaFoldDB" id="A0A0C2DIQ3"/>
<protein>
    <submittedName>
        <fullName evidence="2">Uncharacterized protein</fullName>
    </submittedName>
</protein>
<proteinExistence type="predicted"/>
<dbReference type="EMBL" id="KN729373">
    <property type="protein sequence ID" value="KIH62352.1"/>
    <property type="molecule type" value="Genomic_DNA"/>
</dbReference>
<evidence type="ECO:0000313" key="2">
    <source>
        <dbReference type="EMBL" id="KIH62352.1"/>
    </source>
</evidence>
<sequence length="72" mass="8264">MGFFQLGSPRLSVSHSHHHSGTLENCKEKFQSNKRFEHGPNIATMMHAANIMYRKRMESDSEVELVSSRIFA</sequence>
<organism evidence="2 3">
    <name type="scientific">Ancylostoma duodenale</name>
    <dbReference type="NCBI Taxonomy" id="51022"/>
    <lineage>
        <taxon>Eukaryota</taxon>
        <taxon>Metazoa</taxon>
        <taxon>Ecdysozoa</taxon>
        <taxon>Nematoda</taxon>
        <taxon>Chromadorea</taxon>
        <taxon>Rhabditida</taxon>
        <taxon>Rhabditina</taxon>
        <taxon>Rhabditomorpha</taxon>
        <taxon>Strongyloidea</taxon>
        <taxon>Ancylostomatidae</taxon>
        <taxon>Ancylostomatinae</taxon>
        <taxon>Ancylostoma</taxon>
    </lineage>
</organism>
<feature type="region of interest" description="Disordered" evidence="1">
    <location>
        <begin position="1"/>
        <end position="23"/>
    </location>
</feature>
<evidence type="ECO:0000256" key="1">
    <source>
        <dbReference type="SAM" id="MobiDB-lite"/>
    </source>
</evidence>
<name>A0A0C2DIQ3_9BILA</name>
<keyword evidence="3" id="KW-1185">Reference proteome</keyword>
<dbReference type="Proteomes" id="UP000054047">
    <property type="component" value="Unassembled WGS sequence"/>
</dbReference>
<reference evidence="2 3" key="1">
    <citation type="submission" date="2013-12" db="EMBL/GenBank/DDBJ databases">
        <title>Draft genome of the parsitic nematode Ancylostoma duodenale.</title>
        <authorList>
            <person name="Mitreva M."/>
        </authorList>
    </citation>
    <scope>NUCLEOTIDE SEQUENCE [LARGE SCALE GENOMIC DNA]</scope>
    <source>
        <strain evidence="2 3">Zhejiang</strain>
    </source>
</reference>
<accession>A0A0C2DIQ3</accession>
<evidence type="ECO:0000313" key="3">
    <source>
        <dbReference type="Proteomes" id="UP000054047"/>
    </source>
</evidence>
<gene>
    <name evidence="2" type="ORF">ANCDUO_07363</name>
</gene>